<name>A0A198ULJ3_MORCA</name>
<accession>A0A198ULJ3</accession>
<reference evidence="1 2" key="1">
    <citation type="journal article" date="2016" name="Genome Biol. Evol.">
        <title>Comparative Genomic Analyses of the Moraxella catarrhalis Serosensitive and Seroresistant Lineages Demonstrate Their Independent Evolution.</title>
        <authorList>
            <person name="Earl J.P."/>
            <person name="de Vries S.P."/>
            <person name="Ahmed A."/>
            <person name="Powell E."/>
            <person name="Schultz M.P."/>
            <person name="Hermans P.W."/>
            <person name="Hill D.J."/>
            <person name="Zhou Z."/>
            <person name="Constantinidou C.I."/>
            <person name="Hu F.Z."/>
            <person name="Bootsma H.J."/>
            <person name="Ehrlich G.D."/>
        </authorList>
    </citation>
    <scope>NUCLEOTIDE SEQUENCE [LARGE SCALE GENOMIC DNA]</scope>
    <source>
        <strain evidence="1 2">Z7542</strain>
    </source>
</reference>
<evidence type="ECO:0000313" key="1">
    <source>
        <dbReference type="EMBL" id="OAU97348.1"/>
    </source>
</evidence>
<sequence length="37" mass="3954">MPRATAWSATAAEFVPRAVAPMPLAYEAIPKAMDACF</sequence>
<protein>
    <submittedName>
        <fullName evidence="1">Uncharacterized protein</fullName>
    </submittedName>
</protein>
<keyword evidence="2" id="KW-1185">Reference proteome</keyword>
<organism evidence="1 2">
    <name type="scientific">Moraxella catarrhalis</name>
    <name type="common">Branhamella catarrhalis</name>
    <dbReference type="NCBI Taxonomy" id="480"/>
    <lineage>
        <taxon>Bacteria</taxon>
        <taxon>Pseudomonadati</taxon>
        <taxon>Pseudomonadota</taxon>
        <taxon>Gammaproteobacteria</taxon>
        <taxon>Moraxellales</taxon>
        <taxon>Moraxellaceae</taxon>
        <taxon>Moraxella</taxon>
    </lineage>
</organism>
<comment type="caution">
    <text evidence="1">The sequence shown here is derived from an EMBL/GenBank/DDBJ whole genome shotgun (WGS) entry which is preliminary data.</text>
</comment>
<gene>
    <name evidence="1" type="ORF">AO384_0730</name>
</gene>
<dbReference type="AlphaFoldDB" id="A0A198ULJ3"/>
<dbReference type="EMBL" id="LXHC01000008">
    <property type="protein sequence ID" value="OAU97348.1"/>
    <property type="molecule type" value="Genomic_DNA"/>
</dbReference>
<dbReference type="Proteomes" id="UP000078228">
    <property type="component" value="Unassembled WGS sequence"/>
</dbReference>
<proteinExistence type="predicted"/>
<evidence type="ECO:0000313" key="2">
    <source>
        <dbReference type="Proteomes" id="UP000078228"/>
    </source>
</evidence>